<dbReference type="EMBL" id="JARQWQ010000089">
    <property type="protein sequence ID" value="KAK2552220.1"/>
    <property type="molecule type" value="Genomic_DNA"/>
</dbReference>
<name>A0AAD9Q0R5_ACRCE</name>
<evidence type="ECO:0000313" key="3">
    <source>
        <dbReference type="EMBL" id="KAK2552220.1"/>
    </source>
</evidence>
<organism evidence="3 4">
    <name type="scientific">Acropora cervicornis</name>
    <name type="common">Staghorn coral</name>
    <dbReference type="NCBI Taxonomy" id="6130"/>
    <lineage>
        <taxon>Eukaryota</taxon>
        <taxon>Metazoa</taxon>
        <taxon>Cnidaria</taxon>
        <taxon>Anthozoa</taxon>
        <taxon>Hexacorallia</taxon>
        <taxon>Scleractinia</taxon>
        <taxon>Astrocoeniina</taxon>
        <taxon>Acroporidae</taxon>
        <taxon>Acropora</taxon>
    </lineage>
</organism>
<feature type="compositionally biased region" description="Low complexity" evidence="1">
    <location>
        <begin position="148"/>
        <end position="163"/>
    </location>
</feature>
<dbReference type="Gene3D" id="1.10.150.50">
    <property type="entry name" value="Transcription Factor, Ets-1"/>
    <property type="match status" value="1"/>
</dbReference>
<dbReference type="AlphaFoldDB" id="A0AAD9Q0R5"/>
<evidence type="ECO:0000313" key="4">
    <source>
        <dbReference type="Proteomes" id="UP001249851"/>
    </source>
</evidence>
<dbReference type="InterPro" id="IPR001660">
    <property type="entry name" value="SAM"/>
</dbReference>
<comment type="caution">
    <text evidence="3">The sequence shown here is derived from an EMBL/GenBank/DDBJ whole genome shotgun (WGS) entry which is preliminary data.</text>
</comment>
<dbReference type="InterPro" id="IPR013761">
    <property type="entry name" value="SAM/pointed_sf"/>
</dbReference>
<protein>
    <recommendedName>
        <fullName evidence="2">SAM domain-containing protein</fullName>
    </recommendedName>
</protein>
<sequence length="556" mass="62427">MAWSTLSGKSVESLAIYLKHKGFENEIVNCLEDNNVDGATFLKLTRDDLKDIFPSNFLLRKKVWDFLEDIRSEDLKVVVDDDNDNDDNMGLDESLEFDVPSTPKPRSFTTSPPMSPLTCTSTGFVPWLPAGSGRSTPQSVASVASGQSCSMSERSTSSCSGSSTAHKNLLESSGSSGSTEVVFDIEDFKFPIPPDLQKCNAQKKYPDDKIVRRFIRDCAACLQAVAGNDISTADLVLAATKICDSVQVLKDKKPASFPSLHQFPYWGTVLYQLKTRIRNVKGYQKRKSTNGKSCQKDAIELGEKEVDDLHAELLRELKRSKKNFAAIHEMQENTFEKRKHQIQQLAHDKSDKNIVQEIVMKYPFFKAHDCALLNELELHLGDGASSRIEQFKSNWKSISLKVKTFLESHNDCLLPDDQETTPDDICGVLLEHAHTVVGDKECSIPLMNIFPQGKSPVASLVQKGTKTTQPTLWCLQDEGLAQQQIIVVDKEIFLELSSNSYIHGLLVLLAVYFAFDLSYDKRQEPILRFFEEFLLGIHPTKKTVRYSKLCRVLLPD</sequence>
<evidence type="ECO:0000259" key="2">
    <source>
        <dbReference type="SMART" id="SM00454"/>
    </source>
</evidence>
<dbReference type="Proteomes" id="UP001249851">
    <property type="component" value="Unassembled WGS sequence"/>
</dbReference>
<reference evidence="3" key="1">
    <citation type="journal article" date="2023" name="G3 (Bethesda)">
        <title>Whole genome assembly and annotation of the endangered Caribbean coral Acropora cervicornis.</title>
        <authorList>
            <person name="Selwyn J.D."/>
            <person name="Vollmer S.V."/>
        </authorList>
    </citation>
    <scope>NUCLEOTIDE SEQUENCE</scope>
    <source>
        <strain evidence="3">K2</strain>
    </source>
</reference>
<proteinExistence type="predicted"/>
<dbReference type="SUPFAM" id="SSF47769">
    <property type="entry name" value="SAM/Pointed domain"/>
    <property type="match status" value="1"/>
</dbReference>
<feature type="domain" description="SAM" evidence="2">
    <location>
        <begin position="6"/>
        <end position="73"/>
    </location>
</feature>
<dbReference type="SMART" id="SM00454">
    <property type="entry name" value="SAM"/>
    <property type="match status" value="1"/>
</dbReference>
<feature type="compositionally biased region" description="Polar residues" evidence="1">
    <location>
        <begin position="135"/>
        <end position="147"/>
    </location>
</feature>
<gene>
    <name evidence="3" type="ORF">P5673_026745</name>
</gene>
<feature type="compositionally biased region" description="Acidic residues" evidence="1">
    <location>
        <begin position="84"/>
        <end position="96"/>
    </location>
</feature>
<evidence type="ECO:0000256" key="1">
    <source>
        <dbReference type="SAM" id="MobiDB-lite"/>
    </source>
</evidence>
<feature type="region of interest" description="Disordered" evidence="1">
    <location>
        <begin position="135"/>
        <end position="176"/>
    </location>
</feature>
<keyword evidence="4" id="KW-1185">Reference proteome</keyword>
<reference evidence="3" key="2">
    <citation type="journal article" date="2023" name="Science">
        <title>Genomic signatures of disease resistance in endangered staghorn corals.</title>
        <authorList>
            <person name="Vollmer S.V."/>
            <person name="Selwyn J.D."/>
            <person name="Despard B.A."/>
            <person name="Roesel C.L."/>
        </authorList>
    </citation>
    <scope>NUCLEOTIDE SEQUENCE</scope>
    <source>
        <strain evidence="3">K2</strain>
    </source>
</reference>
<feature type="region of interest" description="Disordered" evidence="1">
    <location>
        <begin position="84"/>
        <end position="115"/>
    </location>
</feature>
<accession>A0AAD9Q0R5</accession>